<name>A0A0V0QUB8_PSEPJ</name>
<dbReference type="Proteomes" id="UP000054937">
    <property type="component" value="Unassembled WGS sequence"/>
</dbReference>
<evidence type="ECO:0000256" key="1">
    <source>
        <dbReference type="SAM" id="Coils"/>
    </source>
</evidence>
<dbReference type="Gene3D" id="3.40.1280.10">
    <property type="match status" value="1"/>
</dbReference>
<dbReference type="AlphaFoldDB" id="A0A0V0QUB8"/>
<protein>
    <submittedName>
        <fullName evidence="2">Uncharacterized protein</fullName>
    </submittedName>
</protein>
<gene>
    <name evidence="2" type="ORF">PPERSA_01026</name>
</gene>
<keyword evidence="3" id="KW-1185">Reference proteome</keyword>
<comment type="caution">
    <text evidence="2">The sequence shown here is derived from an EMBL/GenBank/DDBJ whole genome shotgun (WGS) entry which is preliminary data.</text>
</comment>
<reference evidence="2 3" key="1">
    <citation type="journal article" date="2015" name="Sci. Rep.">
        <title>Genome of the facultative scuticociliatosis pathogen Pseudocohnilembus persalinus provides insight into its virulence through horizontal gene transfer.</title>
        <authorList>
            <person name="Xiong J."/>
            <person name="Wang G."/>
            <person name="Cheng J."/>
            <person name="Tian M."/>
            <person name="Pan X."/>
            <person name="Warren A."/>
            <person name="Jiang C."/>
            <person name="Yuan D."/>
            <person name="Miao W."/>
        </authorList>
    </citation>
    <scope>NUCLEOTIDE SEQUENCE [LARGE SCALE GENOMIC DNA]</scope>
    <source>
        <strain evidence="2">36N120E</strain>
    </source>
</reference>
<feature type="coiled-coil region" evidence="1">
    <location>
        <begin position="9"/>
        <end position="82"/>
    </location>
</feature>
<accession>A0A0V0QUB8</accession>
<proteinExistence type="predicted"/>
<keyword evidence="1" id="KW-0175">Coiled coil</keyword>
<evidence type="ECO:0000313" key="2">
    <source>
        <dbReference type="EMBL" id="KRX05948.1"/>
    </source>
</evidence>
<dbReference type="InterPro" id="IPR029026">
    <property type="entry name" value="tRNA_m1G_MTases_N"/>
</dbReference>
<dbReference type="InParanoid" id="A0A0V0QUB8"/>
<dbReference type="EMBL" id="LDAU01000102">
    <property type="protein sequence ID" value="KRX05948.1"/>
    <property type="molecule type" value="Genomic_DNA"/>
</dbReference>
<evidence type="ECO:0000313" key="3">
    <source>
        <dbReference type="Proteomes" id="UP000054937"/>
    </source>
</evidence>
<organism evidence="2 3">
    <name type="scientific">Pseudocohnilembus persalinus</name>
    <name type="common">Ciliate</name>
    <dbReference type="NCBI Taxonomy" id="266149"/>
    <lineage>
        <taxon>Eukaryota</taxon>
        <taxon>Sar</taxon>
        <taxon>Alveolata</taxon>
        <taxon>Ciliophora</taxon>
        <taxon>Intramacronucleata</taxon>
        <taxon>Oligohymenophorea</taxon>
        <taxon>Scuticociliatia</taxon>
        <taxon>Philasterida</taxon>
        <taxon>Pseudocohnilembidae</taxon>
        <taxon>Pseudocohnilembus</taxon>
    </lineage>
</organism>
<sequence>MELMPIFSVKNLRNFLTEMEKKGEELQDEKYDNFQNQKKQMHLLVTGIEDCNSKIQQNLEEIEKQEQENQRKAKKYVELSELEIKNLEDLKRVGIVLGSEGFGVSQEILDIADNIL</sequence>